<dbReference type="Proteomes" id="UP001190700">
    <property type="component" value="Unassembled WGS sequence"/>
</dbReference>
<comment type="caution">
    <text evidence="1">The sequence shown here is derived from an EMBL/GenBank/DDBJ whole genome shotgun (WGS) entry which is preliminary data.</text>
</comment>
<keyword evidence="2" id="KW-1185">Reference proteome</keyword>
<proteinExistence type="predicted"/>
<accession>A0AAE0FKY5</accession>
<reference evidence="1 2" key="1">
    <citation type="journal article" date="2015" name="Genome Biol. Evol.">
        <title>Comparative Genomics of a Bacterivorous Green Alga Reveals Evolutionary Causalities and Consequences of Phago-Mixotrophic Mode of Nutrition.</title>
        <authorList>
            <person name="Burns J.A."/>
            <person name="Paasch A."/>
            <person name="Narechania A."/>
            <person name="Kim E."/>
        </authorList>
    </citation>
    <scope>NUCLEOTIDE SEQUENCE [LARGE SCALE GENOMIC DNA]</scope>
    <source>
        <strain evidence="1 2">PLY_AMNH</strain>
    </source>
</reference>
<protein>
    <submittedName>
        <fullName evidence="1">Uncharacterized protein</fullName>
    </submittedName>
</protein>
<evidence type="ECO:0000313" key="2">
    <source>
        <dbReference type="Proteomes" id="UP001190700"/>
    </source>
</evidence>
<name>A0AAE0FKY5_9CHLO</name>
<gene>
    <name evidence="1" type="ORF">CYMTET_29374</name>
</gene>
<evidence type="ECO:0000313" key="1">
    <source>
        <dbReference type="EMBL" id="KAK3261731.1"/>
    </source>
</evidence>
<dbReference type="EMBL" id="LGRX02016703">
    <property type="protein sequence ID" value="KAK3261731.1"/>
    <property type="molecule type" value="Genomic_DNA"/>
</dbReference>
<sequence>MYVKGSESSRTSGCSCRWQTAAKAASSSLSNAVLNAETTSSMHAGSLIAQAAITFSTQSRAPSGVVVVPRAQGTLLDERRRQSREGNTVGRSLVVRLRPIPLISGQWRSRKSNGDPHPQNVDCAHETFRLACGSAGVGTPPHLQDVCEDLLERHLSQLGVEPQRGNDLTVEFRLEGRQQLLASRSWRQHQKRQ</sequence>
<organism evidence="1 2">
    <name type="scientific">Cymbomonas tetramitiformis</name>
    <dbReference type="NCBI Taxonomy" id="36881"/>
    <lineage>
        <taxon>Eukaryota</taxon>
        <taxon>Viridiplantae</taxon>
        <taxon>Chlorophyta</taxon>
        <taxon>Pyramimonadophyceae</taxon>
        <taxon>Pyramimonadales</taxon>
        <taxon>Pyramimonadaceae</taxon>
        <taxon>Cymbomonas</taxon>
    </lineage>
</organism>
<dbReference type="AlphaFoldDB" id="A0AAE0FKY5"/>